<protein>
    <submittedName>
        <fullName evidence="6">BTAD domain-containing putative transcriptional regulator</fullName>
    </submittedName>
</protein>
<dbReference type="InterPro" id="IPR011990">
    <property type="entry name" value="TPR-like_helical_dom_sf"/>
</dbReference>
<proteinExistence type="inferred from homology"/>
<dbReference type="RefSeq" id="WP_285455203.1">
    <property type="nucleotide sequence ID" value="NZ_CP127173.1"/>
</dbReference>
<feature type="compositionally biased region" description="Basic and acidic residues" evidence="3">
    <location>
        <begin position="614"/>
        <end position="624"/>
    </location>
</feature>
<evidence type="ECO:0000256" key="2">
    <source>
        <dbReference type="ARBA" id="ARBA00023125"/>
    </source>
</evidence>
<dbReference type="Proteomes" id="UP001227101">
    <property type="component" value="Chromosome"/>
</dbReference>
<dbReference type="InterPro" id="IPR016032">
    <property type="entry name" value="Sig_transdc_resp-reg_C-effctor"/>
</dbReference>
<dbReference type="Pfam" id="PF03704">
    <property type="entry name" value="BTAD"/>
    <property type="match status" value="1"/>
</dbReference>
<evidence type="ECO:0000256" key="3">
    <source>
        <dbReference type="SAM" id="MobiDB-lite"/>
    </source>
</evidence>
<feature type="region of interest" description="Disordered" evidence="3">
    <location>
        <begin position="591"/>
        <end position="725"/>
    </location>
</feature>
<dbReference type="SMART" id="SM00862">
    <property type="entry name" value="Trans_reg_C"/>
    <property type="match status" value="1"/>
</dbReference>
<name>A0ABY8XQF0_9PSEU</name>
<reference evidence="6 7" key="1">
    <citation type="submission" date="2023-06" db="EMBL/GenBank/DDBJ databases">
        <authorList>
            <person name="Oyuntsetseg B."/>
            <person name="Kim S.B."/>
        </authorList>
    </citation>
    <scope>NUCLEOTIDE SEQUENCE [LARGE SCALE GENOMIC DNA]</scope>
    <source>
        <strain evidence="6 7">2-2</strain>
    </source>
</reference>
<evidence type="ECO:0000313" key="6">
    <source>
        <dbReference type="EMBL" id="WIV57885.1"/>
    </source>
</evidence>
<feature type="compositionally biased region" description="Low complexity" evidence="3">
    <location>
        <begin position="265"/>
        <end position="277"/>
    </location>
</feature>
<dbReference type="InterPro" id="IPR036388">
    <property type="entry name" value="WH-like_DNA-bd_sf"/>
</dbReference>
<feature type="region of interest" description="Disordered" evidence="3">
    <location>
        <begin position="230"/>
        <end position="291"/>
    </location>
</feature>
<evidence type="ECO:0000259" key="4">
    <source>
        <dbReference type="SMART" id="SM00862"/>
    </source>
</evidence>
<dbReference type="Gene3D" id="1.10.10.10">
    <property type="entry name" value="Winged helix-like DNA-binding domain superfamily/Winged helix DNA-binding domain"/>
    <property type="match status" value="1"/>
</dbReference>
<feature type="domain" description="Bacterial transcriptional activator" evidence="5">
    <location>
        <begin position="834"/>
        <end position="972"/>
    </location>
</feature>
<dbReference type="PANTHER" id="PTHR35807">
    <property type="entry name" value="TRANSCRIPTIONAL REGULATOR REDD-RELATED"/>
    <property type="match status" value="1"/>
</dbReference>
<organism evidence="6 7">
    <name type="scientific">Amycolatopsis nalaikhensis</name>
    <dbReference type="NCBI Taxonomy" id="715472"/>
    <lineage>
        <taxon>Bacteria</taxon>
        <taxon>Bacillati</taxon>
        <taxon>Actinomycetota</taxon>
        <taxon>Actinomycetes</taxon>
        <taxon>Pseudonocardiales</taxon>
        <taxon>Pseudonocardiaceae</taxon>
        <taxon>Amycolatopsis</taxon>
    </lineage>
</organism>
<dbReference type="InterPro" id="IPR005158">
    <property type="entry name" value="BTAD"/>
</dbReference>
<dbReference type="SUPFAM" id="SSF46894">
    <property type="entry name" value="C-terminal effector domain of the bipartite response regulators"/>
    <property type="match status" value="1"/>
</dbReference>
<feature type="region of interest" description="Disordered" evidence="3">
    <location>
        <begin position="127"/>
        <end position="161"/>
    </location>
</feature>
<feature type="compositionally biased region" description="Pro residues" evidence="3">
    <location>
        <begin position="231"/>
        <end position="253"/>
    </location>
</feature>
<evidence type="ECO:0000256" key="1">
    <source>
        <dbReference type="ARBA" id="ARBA00005820"/>
    </source>
</evidence>
<feature type="domain" description="OmpR/PhoB-type" evidence="4">
    <location>
        <begin position="748"/>
        <end position="827"/>
    </location>
</feature>
<sequence>MALLALVAGLPWALTHYIGWPLPDHIPTWDEVEATLLNPMSAQFLLDTLACLCWIVWFFFTVDVALCAIDAARGITWPDFRPSGPLRGLAAALVGTIVLTILGNRTPTTPPATATVLTSDLTPAAVTAPLHPGPAQPATTAQQQSTTTLDWSAPAPPGTVKATEEVRLPHREGGTVVYDSLWRVAERMFGDGNRWPELYKLNCGVVQADGRALTQPHLVRPGWKITGYVPAPAPPAVQPPPDPQQPPAPPSQPPKTTTPTPPTTTQPAPGTSQAPATDTAAPTGEQETDRQPGLDLLTGAFVSLLLAGVISAAAVSVRMWRRRHYRIGSGDRSDLHQPIAPVVRALRTAHDGNDGDDGLDDLDDVEVIEATAPAPVRIHITEAGAIEPDNEPVAVPARVGVRGGRELALNLASTRGLGLLGPGASAAARAILLHLLAQHIRDGQRIRVLLPASDLPLIFDGANAARLPSTVCVVDSLDAALDEMEAELVTRTRHLTDETTPRPSAATLVLLGSPAPHAERRLQGVLDNGSTLGMAGILLSQWRPGATVRVRSDGTIGATSPGPGDSLAGARLFTLPATDATELFTVLCEAEGPVDLEPQDPGRGRVDPDDEGDERPVDDAEADHANGQPPRSEQNHVDEPGQLESTLPPDTRDDDQHIQRSAVQRLDIQPAPALGRPGSTAAAPVTDADHREPAAQVTSAEFATTSASAPQSARPAADEQADERVPQRPLALRVLGRVELVLHVDGEERELGGALTPKQREVLVYLALHPHGARREALNDAVWPDARPPRPFNSLHNALSLLRRALTKATDGTITNLVRNDDGRYQLDDELVTTDIARFHTALQAPRAGSGNDALVPLHEAIQLYRGDLAEDLSAAWIEPVRESLRRDALDALSALIRLHGDTEPETALVLLERARKLDPYNESIYRDIIRTQARLGQYDAIPRTLALLGSTLDDIGQQPSSDTLNLAEFLQRRGTRPSAAGNAAAS</sequence>
<comment type="similarity">
    <text evidence="1">Belongs to the AfsR/DnrI/RedD regulatory family.</text>
</comment>
<dbReference type="InterPro" id="IPR051677">
    <property type="entry name" value="AfsR-DnrI-RedD_regulator"/>
</dbReference>
<keyword evidence="7" id="KW-1185">Reference proteome</keyword>
<dbReference type="SMART" id="SM01043">
    <property type="entry name" value="BTAD"/>
    <property type="match status" value="1"/>
</dbReference>
<evidence type="ECO:0000313" key="7">
    <source>
        <dbReference type="Proteomes" id="UP001227101"/>
    </source>
</evidence>
<gene>
    <name evidence="6" type="ORF">QP939_04165</name>
</gene>
<feature type="compositionally biased region" description="Low complexity" evidence="3">
    <location>
        <begin position="136"/>
        <end position="148"/>
    </location>
</feature>
<dbReference type="EMBL" id="CP127173">
    <property type="protein sequence ID" value="WIV57885.1"/>
    <property type="molecule type" value="Genomic_DNA"/>
</dbReference>
<dbReference type="SUPFAM" id="SSF48452">
    <property type="entry name" value="TPR-like"/>
    <property type="match status" value="1"/>
</dbReference>
<dbReference type="InterPro" id="IPR001867">
    <property type="entry name" value="OmpR/PhoB-type_DNA-bd"/>
</dbReference>
<dbReference type="Gene3D" id="1.25.40.10">
    <property type="entry name" value="Tetratricopeptide repeat domain"/>
    <property type="match status" value="1"/>
</dbReference>
<evidence type="ECO:0000259" key="5">
    <source>
        <dbReference type="SMART" id="SM01043"/>
    </source>
</evidence>
<accession>A0ABY8XQF0</accession>
<keyword evidence="2" id="KW-0238">DNA-binding</keyword>
<feature type="compositionally biased region" description="Low complexity" evidence="3">
    <location>
        <begin position="698"/>
        <end position="715"/>
    </location>
</feature>